<accession>A0AAN9G1N9</accession>
<evidence type="ECO:0000259" key="4">
    <source>
        <dbReference type="PROSITE" id="PS51406"/>
    </source>
</evidence>
<dbReference type="AlphaFoldDB" id="A0AAN9G1N9"/>
<name>A0AAN9G1N9_9CAEN</name>
<reference evidence="5 6" key="1">
    <citation type="submission" date="2024-02" db="EMBL/GenBank/DDBJ databases">
        <title>Chromosome-scale genome assembly of the rough periwinkle Littorina saxatilis.</title>
        <authorList>
            <person name="De Jode A."/>
            <person name="Faria R."/>
            <person name="Formenti G."/>
            <person name="Sims Y."/>
            <person name="Smith T.P."/>
            <person name="Tracey A."/>
            <person name="Wood J.M.D."/>
            <person name="Zagrodzka Z.B."/>
            <person name="Johannesson K."/>
            <person name="Butlin R.K."/>
            <person name="Leder E.H."/>
        </authorList>
    </citation>
    <scope>NUCLEOTIDE SEQUENCE [LARGE SCALE GENOMIC DNA]</scope>
    <source>
        <strain evidence="5">Snail1</strain>
        <tissue evidence="5">Muscle</tissue>
    </source>
</reference>
<dbReference type="InterPro" id="IPR050373">
    <property type="entry name" value="Fibrinogen_C-term_domain"/>
</dbReference>
<dbReference type="PANTHER" id="PTHR19143:SF458">
    <property type="entry name" value="FIBRINOGEN C-TERMINAL DOMAIN-CONTAINING PROTEIN-RELATED"/>
    <property type="match status" value="1"/>
</dbReference>
<dbReference type="Proteomes" id="UP001374579">
    <property type="component" value="Unassembled WGS sequence"/>
</dbReference>
<gene>
    <name evidence="5" type="ORF">V1264_009594</name>
</gene>
<keyword evidence="2" id="KW-0964">Secreted</keyword>
<protein>
    <recommendedName>
        <fullName evidence="4">Fibrinogen C-terminal domain-containing protein</fullName>
    </recommendedName>
</protein>
<organism evidence="5 6">
    <name type="scientific">Littorina saxatilis</name>
    <dbReference type="NCBI Taxonomy" id="31220"/>
    <lineage>
        <taxon>Eukaryota</taxon>
        <taxon>Metazoa</taxon>
        <taxon>Spiralia</taxon>
        <taxon>Lophotrochozoa</taxon>
        <taxon>Mollusca</taxon>
        <taxon>Gastropoda</taxon>
        <taxon>Caenogastropoda</taxon>
        <taxon>Littorinimorpha</taxon>
        <taxon>Littorinoidea</taxon>
        <taxon>Littorinidae</taxon>
        <taxon>Littorina</taxon>
    </lineage>
</organism>
<comment type="caution">
    <text evidence="5">The sequence shown here is derived from an EMBL/GenBank/DDBJ whole genome shotgun (WGS) entry which is preliminary data.</text>
</comment>
<dbReference type="InterPro" id="IPR036179">
    <property type="entry name" value="Ig-like_dom_sf"/>
</dbReference>
<dbReference type="Gene3D" id="3.90.215.10">
    <property type="entry name" value="Gamma Fibrinogen, chain A, domain 1"/>
    <property type="match status" value="1"/>
</dbReference>
<evidence type="ECO:0000256" key="1">
    <source>
        <dbReference type="ARBA" id="ARBA00004498"/>
    </source>
</evidence>
<feature type="domain" description="Fibrinogen C-terminal" evidence="4">
    <location>
        <begin position="291"/>
        <end position="512"/>
    </location>
</feature>
<keyword evidence="6" id="KW-1185">Reference proteome</keyword>
<keyword evidence="2" id="KW-0272">Extracellular matrix</keyword>
<keyword evidence="3" id="KW-0732">Signal</keyword>
<dbReference type="SUPFAM" id="SSF56496">
    <property type="entry name" value="Fibrinogen C-terminal domain-like"/>
    <property type="match status" value="1"/>
</dbReference>
<dbReference type="InterPro" id="IPR014716">
    <property type="entry name" value="Fibrinogen_a/b/g_C_1"/>
</dbReference>
<dbReference type="EMBL" id="JBAMIC010000022">
    <property type="protein sequence ID" value="KAK7091981.1"/>
    <property type="molecule type" value="Genomic_DNA"/>
</dbReference>
<dbReference type="NCBIfam" id="NF040941">
    <property type="entry name" value="GGGWT_bact"/>
    <property type="match status" value="1"/>
</dbReference>
<evidence type="ECO:0000256" key="2">
    <source>
        <dbReference type="ARBA" id="ARBA00022530"/>
    </source>
</evidence>
<sequence length="513" mass="56685">MGSGVFVIVLMVLTSGSLALQWISPDLSSGTLVYACVGQDVSLPWKYQTEAAEHVIDVEWRFRGQDQTETIIATSVGNQFFPQPTIIQHVTFLSDAGIRLASVTSQDGGQYTVNVNVNLHGSVITHSQNATVSVTEPPVLSHHKLHVHLLPGVTNDNRTGQWHAQLSCGIFTNIGNPPANVVVTTPLNETVASTSFENGNFMVLLPNPVLSGRYACQLVEGPSTSCLEAGSTPLYKDYTQVNGFKVQLDVTAATLATLRSELKAERDALFNCNQRVAELTGLSASTTDRPQVEIHRPVDCTDVQRYSNVSGVHTLYIGNTSFPVYCDQDTDGGGWTVFQRRQDGSVNFTRLYHEFETGFGDPHGEFWLGLKNIHQLTSQAEYDLRVDMEDFEHNSTYALYNNFSIADGTDKYRLHLGSLVTGPSANSGHMSYNDGFQFSALGNDNSGYNCVATRRGTGWWFGNCTWVNPNGLYLHGYEALASGDTESKIIWNSFRGHHYSLKRIEMKVRRHIR</sequence>
<evidence type="ECO:0000313" key="5">
    <source>
        <dbReference type="EMBL" id="KAK7091981.1"/>
    </source>
</evidence>
<proteinExistence type="predicted"/>
<dbReference type="Pfam" id="PF00147">
    <property type="entry name" value="Fibrinogen_C"/>
    <property type="match status" value="1"/>
</dbReference>
<evidence type="ECO:0000313" key="6">
    <source>
        <dbReference type="Proteomes" id="UP001374579"/>
    </source>
</evidence>
<dbReference type="PROSITE" id="PS51406">
    <property type="entry name" value="FIBRINOGEN_C_2"/>
    <property type="match status" value="1"/>
</dbReference>
<dbReference type="SMART" id="SM00186">
    <property type="entry name" value="FBG"/>
    <property type="match status" value="1"/>
</dbReference>
<dbReference type="InterPro" id="IPR013783">
    <property type="entry name" value="Ig-like_fold"/>
</dbReference>
<dbReference type="Gene3D" id="2.60.40.10">
    <property type="entry name" value="Immunoglobulins"/>
    <property type="match status" value="1"/>
</dbReference>
<dbReference type="SUPFAM" id="SSF48726">
    <property type="entry name" value="Immunoglobulin"/>
    <property type="match status" value="1"/>
</dbReference>
<comment type="subcellular location">
    <subcellularLocation>
        <location evidence="1">Secreted</location>
        <location evidence="1">Extracellular space</location>
        <location evidence="1">Extracellular matrix</location>
    </subcellularLocation>
</comment>
<evidence type="ECO:0000256" key="3">
    <source>
        <dbReference type="SAM" id="SignalP"/>
    </source>
</evidence>
<feature type="signal peptide" evidence="3">
    <location>
        <begin position="1"/>
        <end position="19"/>
    </location>
</feature>
<dbReference type="InterPro" id="IPR002181">
    <property type="entry name" value="Fibrinogen_a/b/g_C_dom"/>
</dbReference>
<dbReference type="InterPro" id="IPR036056">
    <property type="entry name" value="Fibrinogen-like_C"/>
</dbReference>
<dbReference type="CDD" id="cd00087">
    <property type="entry name" value="FReD"/>
    <property type="match status" value="1"/>
</dbReference>
<feature type="chain" id="PRO_5042817824" description="Fibrinogen C-terminal domain-containing protein" evidence="3">
    <location>
        <begin position="20"/>
        <end position="513"/>
    </location>
</feature>
<dbReference type="PANTHER" id="PTHR19143">
    <property type="entry name" value="FIBRINOGEN/TENASCIN/ANGIOPOEITIN"/>
    <property type="match status" value="1"/>
</dbReference>
<dbReference type="GO" id="GO:0005615">
    <property type="term" value="C:extracellular space"/>
    <property type="evidence" value="ECO:0007669"/>
    <property type="project" value="TreeGrafter"/>
</dbReference>